<dbReference type="AlphaFoldDB" id="A0A8E2F1X0"/>
<evidence type="ECO:0000313" key="3">
    <source>
        <dbReference type="Proteomes" id="UP000250140"/>
    </source>
</evidence>
<dbReference type="Proteomes" id="UP000250140">
    <property type="component" value="Unassembled WGS sequence"/>
</dbReference>
<evidence type="ECO:0000256" key="1">
    <source>
        <dbReference type="SAM" id="MobiDB-lite"/>
    </source>
</evidence>
<reference evidence="2 3" key="1">
    <citation type="journal article" date="2016" name="Nat. Commun.">
        <title>Ectomycorrhizal ecology is imprinted in the genome of the dominant symbiotic fungus Cenococcum geophilum.</title>
        <authorList>
            <consortium name="DOE Joint Genome Institute"/>
            <person name="Peter M."/>
            <person name="Kohler A."/>
            <person name="Ohm R.A."/>
            <person name="Kuo A."/>
            <person name="Krutzmann J."/>
            <person name="Morin E."/>
            <person name="Arend M."/>
            <person name="Barry K.W."/>
            <person name="Binder M."/>
            <person name="Choi C."/>
            <person name="Clum A."/>
            <person name="Copeland A."/>
            <person name="Grisel N."/>
            <person name="Haridas S."/>
            <person name="Kipfer T."/>
            <person name="LaButti K."/>
            <person name="Lindquist E."/>
            <person name="Lipzen A."/>
            <person name="Maire R."/>
            <person name="Meier B."/>
            <person name="Mihaltcheva S."/>
            <person name="Molinier V."/>
            <person name="Murat C."/>
            <person name="Poggeler S."/>
            <person name="Quandt C.A."/>
            <person name="Sperisen C."/>
            <person name="Tritt A."/>
            <person name="Tisserant E."/>
            <person name="Crous P.W."/>
            <person name="Henrissat B."/>
            <person name="Nehls U."/>
            <person name="Egli S."/>
            <person name="Spatafora J.W."/>
            <person name="Grigoriev I.V."/>
            <person name="Martin F.M."/>
        </authorList>
    </citation>
    <scope>NUCLEOTIDE SEQUENCE [LARGE SCALE GENOMIC DNA]</scope>
    <source>
        <strain evidence="2 3">CBS 207.34</strain>
    </source>
</reference>
<dbReference type="EMBL" id="KV749550">
    <property type="protein sequence ID" value="OCL08946.1"/>
    <property type="molecule type" value="Genomic_DNA"/>
</dbReference>
<feature type="compositionally biased region" description="Low complexity" evidence="1">
    <location>
        <begin position="305"/>
        <end position="324"/>
    </location>
</feature>
<evidence type="ECO:0000313" key="2">
    <source>
        <dbReference type="EMBL" id="OCL08946.1"/>
    </source>
</evidence>
<feature type="compositionally biased region" description="Polar residues" evidence="1">
    <location>
        <begin position="210"/>
        <end position="222"/>
    </location>
</feature>
<organism evidence="2 3">
    <name type="scientific">Glonium stellatum</name>
    <dbReference type="NCBI Taxonomy" id="574774"/>
    <lineage>
        <taxon>Eukaryota</taxon>
        <taxon>Fungi</taxon>
        <taxon>Dikarya</taxon>
        <taxon>Ascomycota</taxon>
        <taxon>Pezizomycotina</taxon>
        <taxon>Dothideomycetes</taxon>
        <taxon>Pleosporomycetidae</taxon>
        <taxon>Gloniales</taxon>
        <taxon>Gloniaceae</taxon>
        <taxon>Glonium</taxon>
    </lineage>
</organism>
<feature type="compositionally biased region" description="Polar residues" evidence="1">
    <location>
        <begin position="155"/>
        <end position="165"/>
    </location>
</feature>
<feature type="region of interest" description="Disordered" evidence="1">
    <location>
        <begin position="205"/>
        <end position="224"/>
    </location>
</feature>
<feature type="region of interest" description="Disordered" evidence="1">
    <location>
        <begin position="298"/>
        <end position="324"/>
    </location>
</feature>
<keyword evidence="3" id="KW-1185">Reference proteome</keyword>
<feature type="compositionally biased region" description="Polar residues" evidence="1">
    <location>
        <begin position="134"/>
        <end position="147"/>
    </location>
</feature>
<sequence>MAEQDNALDDSQVMAQIVDAAVISPRQDSYVIVKVTITTTVPNPAQISATPQTNSPEVVFVTVTDTTYVLPENTGFVGAPNASSAARSGIYNSSLVAQPTTPDLNASSTEIPTSASYFNSSLVVVQTTPSNDLTNPINYSATPTGNTPIAHEPNRPTSPASASSFYSPNISSTTVTPIIPSSTAIIVQPITGGLLSSLESHLHTLESTTDATSPASLLSHSQPTPPAKASIEIITTVRPAYIYSLSGRPIYTSPATTIIYTSFPPGASFQAPGPVPGFSFTKPDSPASSLYPIVTSKSAPHTTSAKPPVKLTVPPAPPVSSAKARSSSVGYPAGFTQGAHCPYPYPGESCAWRAEVGTRVARNAVETHA</sequence>
<name>A0A8E2F1X0_9PEZI</name>
<proteinExistence type="predicted"/>
<feature type="region of interest" description="Disordered" evidence="1">
    <location>
        <begin position="134"/>
        <end position="165"/>
    </location>
</feature>
<accession>A0A8E2F1X0</accession>
<dbReference type="OrthoDB" id="10541232at2759"/>
<protein>
    <submittedName>
        <fullName evidence="2">Uncharacterized protein</fullName>
    </submittedName>
</protein>
<gene>
    <name evidence="2" type="ORF">AOQ84DRAFT_439270</name>
</gene>